<reference evidence="2 3" key="1">
    <citation type="journal article" date="2016" name="BMC Genomics">
        <title>Comparative genomics reveals Cyclospora cayetanensis possesses coccidia-like metabolism and invasion components but unique surface antigens.</title>
        <authorList>
            <person name="Liu S."/>
            <person name="Wang L."/>
            <person name="Zheng H."/>
            <person name="Xu Z."/>
            <person name="Roellig D.M."/>
            <person name="Li N."/>
            <person name="Frace M.A."/>
            <person name="Tang K."/>
            <person name="Arrowood M.J."/>
            <person name="Moss D.M."/>
            <person name="Zhang L."/>
            <person name="Feng Y."/>
            <person name="Xiao L."/>
        </authorList>
    </citation>
    <scope>NUCLEOTIDE SEQUENCE [LARGE SCALE GENOMIC DNA]</scope>
    <source>
        <strain evidence="2 3">CHN_HEN01</strain>
    </source>
</reference>
<feature type="region of interest" description="Disordered" evidence="1">
    <location>
        <begin position="249"/>
        <end position="272"/>
    </location>
</feature>
<accession>A0A1D3CWN8</accession>
<dbReference type="Proteomes" id="UP000095192">
    <property type="component" value="Unassembled WGS sequence"/>
</dbReference>
<evidence type="ECO:0000313" key="3">
    <source>
        <dbReference type="Proteomes" id="UP000095192"/>
    </source>
</evidence>
<dbReference type="InParanoid" id="A0A1D3CWN8"/>
<sequence>MWEGVAVLLLQRDKPLELLSSAESKTGGISSCTSMSGVCWWCCESHKRCCCQATAVDIHPSWEKPAFSPTDAPAAIALAEGGFAASPASDVQDAAMAELAAGAADARRAGQNAAAGEVCSSHIKVTETAGGLLWQQLLLQLQGAHLLREQTVELLLLLLDAAATQGIITLLYQQAKEEAPSQPRQQCVFALLVAPLLELLHQQAATVLQPLCRAGLYCSGKSIGCSRAYMPALWLSVTLVLLATGPDSSTATKSSSAATSPKEPSRGVAQPGAFPLPSPLPSIAATADMTSPAGAAEGQVGRLQLWGVQIKAAAAVLRLCNILPTAKEELLHILHSGLLPRQQQRESRTAMAAAIALVLRSSNTEESALLPAILSEASLLVCLLSGAAAATPQRNGSSTGMSGPTQREGPAAGRQELAARSAAHISLFS</sequence>
<dbReference type="AlphaFoldDB" id="A0A1D3CWN8"/>
<gene>
    <name evidence="2" type="ORF">cyc_02091</name>
</gene>
<evidence type="ECO:0000313" key="2">
    <source>
        <dbReference type="EMBL" id="OEH75609.1"/>
    </source>
</evidence>
<keyword evidence="3" id="KW-1185">Reference proteome</keyword>
<feature type="region of interest" description="Disordered" evidence="1">
    <location>
        <begin position="391"/>
        <end position="416"/>
    </location>
</feature>
<name>A0A1D3CWN8_9EIME</name>
<dbReference type="VEuPathDB" id="ToxoDB:cyc_02091"/>
<feature type="compositionally biased region" description="Low complexity" evidence="1">
    <location>
        <begin position="249"/>
        <end position="260"/>
    </location>
</feature>
<evidence type="ECO:0000256" key="1">
    <source>
        <dbReference type="SAM" id="MobiDB-lite"/>
    </source>
</evidence>
<proteinExistence type="predicted"/>
<comment type="caution">
    <text evidence="2">The sequence shown here is derived from an EMBL/GenBank/DDBJ whole genome shotgun (WGS) entry which is preliminary data.</text>
</comment>
<dbReference type="EMBL" id="JROU02001678">
    <property type="protein sequence ID" value="OEH75609.1"/>
    <property type="molecule type" value="Genomic_DNA"/>
</dbReference>
<protein>
    <submittedName>
        <fullName evidence="2">Uncharacterized protein</fullName>
    </submittedName>
</protein>
<feature type="compositionally biased region" description="Polar residues" evidence="1">
    <location>
        <begin position="392"/>
        <end position="405"/>
    </location>
</feature>
<organism evidence="2 3">
    <name type="scientific">Cyclospora cayetanensis</name>
    <dbReference type="NCBI Taxonomy" id="88456"/>
    <lineage>
        <taxon>Eukaryota</taxon>
        <taxon>Sar</taxon>
        <taxon>Alveolata</taxon>
        <taxon>Apicomplexa</taxon>
        <taxon>Conoidasida</taxon>
        <taxon>Coccidia</taxon>
        <taxon>Eucoccidiorida</taxon>
        <taxon>Eimeriorina</taxon>
        <taxon>Eimeriidae</taxon>
        <taxon>Cyclospora</taxon>
    </lineage>
</organism>